<reference evidence="1" key="2">
    <citation type="submission" date="2020-06" db="EMBL/GenBank/DDBJ databases">
        <title>Helianthus annuus Genome sequencing and assembly Release 2.</title>
        <authorList>
            <person name="Gouzy J."/>
            <person name="Langlade N."/>
            <person name="Munos S."/>
        </authorList>
    </citation>
    <scope>NUCLEOTIDE SEQUENCE</scope>
    <source>
        <tissue evidence="1">Leaves</tissue>
    </source>
</reference>
<evidence type="ECO:0000313" key="2">
    <source>
        <dbReference type="Proteomes" id="UP000215914"/>
    </source>
</evidence>
<protein>
    <submittedName>
        <fullName evidence="1">Uncharacterized protein</fullName>
    </submittedName>
</protein>
<dbReference type="EMBL" id="MNCJ02000328">
    <property type="protein sequence ID" value="KAF5773754.1"/>
    <property type="molecule type" value="Genomic_DNA"/>
</dbReference>
<organism evidence="1 2">
    <name type="scientific">Helianthus annuus</name>
    <name type="common">Common sunflower</name>
    <dbReference type="NCBI Taxonomy" id="4232"/>
    <lineage>
        <taxon>Eukaryota</taxon>
        <taxon>Viridiplantae</taxon>
        <taxon>Streptophyta</taxon>
        <taxon>Embryophyta</taxon>
        <taxon>Tracheophyta</taxon>
        <taxon>Spermatophyta</taxon>
        <taxon>Magnoliopsida</taxon>
        <taxon>eudicotyledons</taxon>
        <taxon>Gunneridae</taxon>
        <taxon>Pentapetalae</taxon>
        <taxon>asterids</taxon>
        <taxon>campanulids</taxon>
        <taxon>Asterales</taxon>
        <taxon>Asteraceae</taxon>
        <taxon>Asteroideae</taxon>
        <taxon>Heliantheae alliance</taxon>
        <taxon>Heliantheae</taxon>
        <taxon>Helianthus</taxon>
    </lineage>
</organism>
<accession>A0A9K3HCT9</accession>
<name>A0A9K3HCT9_HELAN</name>
<comment type="caution">
    <text evidence="1">The sequence shown here is derived from an EMBL/GenBank/DDBJ whole genome shotgun (WGS) entry which is preliminary data.</text>
</comment>
<sequence>MNFIIQIVINAETDVVQEIDQEVNLAESSQQKTPTQNTVTNSMLNELENINPDAYGEKKKSDTSAEETNDQVTDAEMQSVETLLKLAPILQTTSPVSTQNTTTGVNKKILNEKEKDEIVRAHIKKYKAMNEKRMIELGDAYRSPYCNRIVSLYEPLLDRDKTIISYFLSPVSDIGSVMYKSESGLETFKIIFESFHPSQFIASNGVDAFVDVLNYEEKKRDKKSSPYRLFLPSSMIVS</sequence>
<dbReference type="AlphaFoldDB" id="A0A9K3HCT9"/>
<reference evidence="1" key="1">
    <citation type="journal article" date="2017" name="Nature">
        <title>The sunflower genome provides insights into oil metabolism, flowering and Asterid evolution.</title>
        <authorList>
            <person name="Badouin H."/>
            <person name="Gouzy J."/>
            <person name="Grassa C.J."/>
            <person name="Murat F."/>
            <person name="Staton S.E."/>
            <person name="Cottret L."/>
            <person name="Lelandais-Briere C."/>
            <person name="Owens G.L."/>
            <person name="Carrere S."/>
            <person name="Mayjonade B."/>
            <person name="Legrand L."/>
            <person name="Gill N."/>
            <person name="Kane N.C."/>
            <person name="Bowers J.E."/>
            <person name="Hubner S."/>
            <person name="Bellec A."/>
            <person name="Berard A."/>
            <person name="Berges H."/>
            <person name="Blanchet N."/>
            <person name="Boniface M.C."/>
            <person name="Brunel D."/>
            <person name="Catrice O."/>
            <person name="Chaidir N."/>
            <person name="Claudel C."/>
            <person name="Donnadieu C."/>
            <person name="Faraut T."/>
            <person name="Fievet G."/>
            <person name="Helmstetter N."/>
            <person name="King M."/>
            <person name="Knapp S.J."/>
            <person name="Lai Z."/>
            <person name="Le Paslier M.C."/>
            <person name="Lippi Y."/>
            <person name="Lorenzon L."/>
            <person name="Mandel J.R."/>
            <person name="Marage G."/>
            <person name="Marchand G."/>
            <person name="Marquand E."/>
            <person name="Bret-Mestries E."/>
            <person name="Morien E."/>
            <person name="Nambeesan S."/>
            <person name="Nguyen T."/>
            <person name="Pegot-Espagnet P."/>
            <person name="Pouilly N."/>
            <person name="Raftis F."/>
            <person name="Sallet E."/>
            <person name="Schiex T."/>
            <person name="Thomas J."/>
            <person name="Vandecasteele C."/>
            <person name="Vares D."/>
            <person name="Vear F."/>
            <person name="Vautrin S."/>
            <person name="Crespi M."/>
            <person name="Mangin B."/>
            <person name="Burke J.M."/>
            <person name="Salse J."/>
            <person name="Munos S."/>
            <person name="Vincourt P."/>
            <person name="Rieseberg L.H."/>
            <person name="Langlade N.B."/>
        </authorList>
    </citation>
    <scope>NUCLEOTIDE SEQUENCE</scope>
    <source>
        <tissue evidence="1">Leaves</tissue>
    </source>
</reference>
<evidence type="ECO:0000313" key="1">
    <source>
        <dbReference type="EMBL" id="KAF5773754.1"/>
    </source>
</evidence>
<keyword evidence="2" id="KW-1185">Reference proteome</keyword>
<proteinExistence type="predicted"/>
<gene>
    <name evidence="1" type="ORF">HanXRQr2_Chr13g0592211</name>
</gene>
<dbReference type="Proteomes" id="UP000215914">
    <property type="component" value="Unassembled WGS sequence"/>
</dbReference>
<dbReference type="Gramene" id="mRNA:HanXRQr2_Chr13g0592211">
    <property type="protein sequence ID" value="mRNA:HanXRQr2_Chr13g0592211"/>
    <property type="gene ID" value="HanXRQr2_Chr13g0592211"/>
</dbReference>